<evidence type="ECO:0000313" key="5">
    <source>
        <dbReference type="EMBL" id="GAA1391619.1"/>
    </source>
</evidence>
<dbReference type="Gene3D" id="1.10.1200.10">
    <property type="entry name" value="ACP-like"/>
    <property type="match status" value="1"/>
</dbReference>
<protein>
    <recommendedName>
        <fullName evidence="4">Carrier domain-containing protein</fullName>
    </recommendedName>
</protein>
<dbReference type="InterPro" id="IPR006162">
    <property type="entry name" value="Ppantetheine_attach_site"/>
</dbReference>
<dbReference type="SUPFAM" id="SSF47336">
    <property type="entry name" value="ACP-like"/>
    <property type="match status" value="1"/>
</dbReference>
<dbReference type="PROSITE" id="PS00012">
    <property type="entry name" value="PHOSPHOPANTETHEINE"/>
    <property type="match status" value="1"/>
</dbReference>
<dbReference type="InterPro" id="IPR045851">
    <property type="entry name" value="AMP-bd_C_sf"/>
</dbReference>
<dbReference type="PANTHER" id="PTHR45527">
    <property type="entry name" value="NONRIBOSOMAL PEPTIDE SYNTHETASE"/>
    <property type="match status" value="1"/>
</dbReference>
<keyword evidence="2" id="KW-0597">Phosphoprotein</keyword>
<evidence type="ECO:0000256" key="3">
    <source>
        <dbReference type="SAM" id="MobiDB-lite"/>
    </source>
</evidence>
<dbReference type="EMBL" id="BAAAKJ010000113">
    <property type="protein sequence ID" value="GAA1391619.1"/>
    <property type="molecule type" value="Genomic_DNA"/>
</dbReference>
<dbReference type="SUPFAM" id="SSF56801">
    <property type="entry name" value="Acetyl-CoA synthetase-like"/>
    <property type="match status" value="1"/>
</dbReference>
<feature type="region of interest" description="Disordered" evidence="3">
    <location>
        <begin position="165"/>
        <end position="214"/>
    </location>
</feature>
<dbReference type="Pfam" id="PF00550">
    <property type="entry name" value="PP-binding"/>
    <property type="match status" value="1"/>
</dbReference>
<feature type="compositionally biased region" description="Pro residues" evidence="3">
    <location>
        <begin position="176"/>
        <end position="186"/>
    </location>
</feature>
<reference evidence="6" key="1">
    <citation type="journal article" date="2019" name="Int. J. Syst. Evol. Microbiol.">
        <title>The Global Catalogue of Microorganisms (GCM) 10K type strain sequencing project: providing services to taxonomists for standard genome sequencing and annotation.</title>
        <authorList>
            <consortium name="The Broad Institute Genomics Platform"/>
            <consortium name="The Broad Institute Genome Sequencing Center for Infectious Disease"/>
            <person name="Wu L."/>
            <person name="Ma J."/>
        </authorList>
    </citation>
    <scope>NUCLEOTIDE SEQUENCE [LARGE SCALE GENOMIC DNA]</scope>
    <source>
        <strain evidence="6">JCM 12393</strain>
    </source>
</reference>
<dbReference type="Gene3D" id="3.30.300.30">
    <property type="match status" value="1"/>
</dbReference>
<proteinExistence type="predicted"/>
<gene>
    <name evidence="5" type="ORF">GCM10009639_21690</name>
</gene>
<dbReference type="Pfam" id="PF13193">
    <property type="entry name" value="AMP-binding_C"/>
    <property type="match status" value="1"/>
</dbReference>
<organism evidence="5 6">
    <name type="scientific">Kitasatospora putterlickiae</name>
    <dbReference type="NCBI Taxonomy" id="221725"/>
    <lineage>
        <taxon>Bacteria</taxon>
        <taxon>Bacillati</taxon>
        <taxon>Actinomycetota</taxon>
        <taxon>Actinomycetes</taxon>
        <taxon>Kitasatosporales</taxon>
        <taxon>Streptomycetaceae</taxon>
        <taxon>Kitasatospora</taxon>
    </lineage>
</organism>
<feature type="domain" description="Carrier" evidence="4">
    <location>
        <begin position="207"/>
        <end position="281"/>
    </location>
</feature>
<dbReference type="InterPro" id="IPR036736">
    <property type="entry name" value="ACP-like_sf"/>
</dbReference>
<dbReference type="InterPro" id="IPR025110">
    <property type="entry name" value="AMP-bd_C"/>
</dbReference>
<evidence type="ECO:0000256" key="1">
    <source>
        <dbReference type="ARBA" id="ARBA00022450"/>
    </source>
</evidence>
<sequence>MGRALPGWWVSVRDEHGHVLPPGPAGEIYVGGAGVADGYLGRPELTAARFLDDPVTGERVYRSGDRGRLRPDGRLDHLGRLDDQVKVRGHRIELDEIRSVLVSDPGVADAAVVFREGEAGDPAGARIDAYLVLRDGGSVQHAWRTARRMLPDHMLPAGLTEVPGIPLTLNGKPDPSRLPPPGPVPVPVTDRDGPAADPEAGPGTDPGAKDDPGTEILSVWSGLLGVDVGPDSNFFELGGNSLLVVRLLSDLRKRGLPGVTPREFYGNSTARAFVELVLGRIEPTP</sequence>
<evidence type="ECO:0000313" key="6">
    <source>
        <dbReference type="Proteomes" id="UP001499863"/>
    </source>
</evidence>
<evidence type="ECO:0000256" key="2">
    <source>
        <dbReference type="ARBA" id="ARBA00022553"/>
    </source>
</evidence>
<dbReference type="InterPro" id="IPR009081">
    <property type="entry name" value="PP-bd_ACP"/>
</dbReference>
<dbReference type="InterPro" id="IPR042099">
    <property type="entry name" value="ANL_N_sf"/>
</dbReference>
<dbReference type="Proteomes" id="UP001499863">
    <property type="component" value="Unassembled WGS sequence"/>
</dbReference>
<keyword evidence="6" id="KW-1185">Reference proteome</keyword>
<dbReference type="Gene3D" id="3.40.50.12780">
    <property type="entry name" value="N-terminal domain of ligase-like"/>
    <property type="match status" value="1"/>
</dbReference>
<name>A0ABP4IIL2_9ACTN</name>
<accession>A0ABP4IIL2</accession>
<evidence type="ECO:0000259" key="4">
    <source>
        <dbReference type="PROSITE" id="PS50075"/>
    </source>
</evidence>
<comment type="caution">
    <text evidence="5">The sequence shown here is derived from an EMBL/GenBank/DDBJ whole genome shotgun (WGS) entry which is preliminary data.</text>
</comment>
<dbReference type="PROSITE" id="PS50075">
    <property type="entry name" value="CARRIER"/>
    <property type="match status" value="1"/>
</dbReference>
<dbReference type="PANTHER" id="PTHR45527:SF1">
    <property type="entry name" value="FATTY ACID SYNTHASE"/>
    <property type="match status" value="1"/>
</dbReference>
<keyword evidence="1" id="KW-0596">Phosphopantetheine</keyword>